<comment type="caution">
    <text evidence="1">The sequence shown here is derived from an EMBL/GenBank/DDBJ whole genome shotgun (WGS) entry which is preliminary data.</text>
</comment>
<name>A0ACC1A6V7_9ROSI</name>
<gene>
    <name evidence="1" type="ORF">Patl1_12005</name>
</gene>
<sequence length="611" mass="70851">MGKKTIGKKGDERKKYEDDVSDRENESCTNVEDDVEDKEKKRKKRQEIDVVELSAGKSDVVLEDGVYEDKKKKKKKKKKKGCEVGVELSESRIQCVKESDVKGEKKENEEVLESGGNDAGFGDNQSKAVMDSDVHRDKKKKKKKNKKMDEVSVNEAVTEGDVDRNSIENEKDQKKKKKRKIEEFVEGQTNQEEQDSAETMKGEKSYQRKKKKQRKEKKRKRKKHTNAVGDVNSEVNDKNIRDNESNDASGRNIEGHVVVGEDSNKEKKKKSKSVKDHSKGGSKKVPRTKKGAPSENSSQKESSKKVSFSDQVEVFTLSDAKNSEDGLVRGKRFSREEDEIVKKAVLNYIESHELGEEGLNMVLHCRSHPEVRNCWKEIGAALPWRPYVAVYYRAHILFERAENRKWTPEEIELIRKFHEKHGSSWKMLAEALGKHRFHVKDTWRRIRLPNRRKGQWNQEEYQKLFDLVNMDLRMKASEERKSKHGMLRDNISWEAICDRLETRSGPVCCVKWYDQLTSPLVVEGKWRDTDDYHMVIALSNLDACCIEDVDWDNLLEDRSGVICRKRWNQMIKHLGPDRNKSFAEQVEILSSRYCPDVLEAREVYNSKPAVD</sequence>
<dbReference type="EMBL" id="CM047908">
    <property type="protein sequence ID" value="KAJ0082146.1"/>
    <property type="molecule type" value="Genomic_DNA"/>
</dbReference>
<accession>A0ACC1A6V7</accession>
<keyword evidence="2" id="KW-1185">Reference proteome</keyword>
<evidence type="ECO:0000313" key="2">
    <source>
        <dbReference type="Proteomes" id="UP001164250"/>
    </source>
</evidence>
<reference evidence="2" key="1">
    <citation type="journal article" date="2023" name="G3 (Bethesda)">
        <title>Genome assembly and association tests identify interacting loci associated with vigor, precocity, and sex in interspecific pistachio rootstocks.</title>
        <authorList>
            <person name="Palmer W."/>
            <person name="Jacygrad E."/>
            <person name="Sagayaradj S."/>
            <person name="Cavanaugh K."/>
            <person name="Han R."/>
            <person name="Bertier L."/>
            <person name="Beede B."/>
            <person name="Kafkas S."/>
            <person name="Golino D."/>
            <person name="Preece J."/>
            <person name="Michelmore R."/>
        </authorList>
    </citation>
    <scope>NUCLEOTIDE SEQUENCE [LARGE SCALE GENOMIC DNA]</scope>
</reference>
<protein>
    <submittedName>
        <fullName evidence="1">Uncharacterized protein</fullName>
    </submittedName>
</protein>
<organism evidence="1 2">
    <name type="scientific">Pistacia atlantica</name>
    <dbReference type="NCBI Taxonomy" id="434234"/>
    <lineage>
        <taxon>Eukaryota</taxon>
        <taxon>Viridiplantae</taxon>
        <taxon>Streptophyta</taxon>
        <taxon>Embryophyta</taxon>
        <taxon>Tracheophyta</taxon>
        <taxon>Spermatophyta</taxon>
        <taxon>Magnoliopsida</taxon>
        <taxon>eudicotyledons</taxon>
        <taxon>Gunneridae</taxon>
        <taxon>Pentapetalae</taxon>
        <taxon>rosids</taxon>
        <taxon>malvids</taxon>
        <taxon>Sapindales</taxon>
        <taxon>Anacardiaceae</taxon>
        <taxon>Pistacia</taxon>
    </lineage>
</organism>
<evidence type="ECO:0000313" key="1">
    <source>
        <dbReference type="EMBL" id="KAJ0082146.1"/>
    </source>
</evidence>
<proteinExistence type="predicted"/>
<dbReference type="Proteomes" id="UP001164250">
    <property type="component" value="Chromosome 12"/>
</dbReference>